<organism evidence="1">
    <name type="scientific">Arundo donax</name>
    <name type="common">Giant reed</name>
    <name type="synonym">Donax arundinaceus</name>
    <dbReference type="NCBI Taxonomy" id="35708"/>
    <lineage>
        <taxon>Eukaryota</taxon>
        <taxon>Viridiplantae</taxon>
        <taxon>Streptophyta</taxon>
        <taxon>Embryophyta</taxon>
        <taxon>Tracheophyta</taxon>
        <taxon>Spermatophyta</taxon>
        <taxon>Magnoliopsida</taxon>
        <taxon>Liliopsida</taxon>
        <taxon>Poales</taxon>
        <taxon>Poaceae</taxon>
        <taxon>PACMAD clade</taxon>
        <taxon>Arundinoideae</taxon>
        <taxon>Arundineae</taxon>
        <taxon>Arundo</taxon>
    </lineage>
</organism>
<evidence type="ECO:0000313" key="1">
    <source>
        <dbReference type="EMBL" id="JAE13805.1"/>
    </source>
</evidence>
<accession>A0A0A9FLC1</accession>
<proteinExistence type="predicted"/>
<dbReference type="AlphaFoldDB" id="A0A0A9FLC1"/>
<reference evidence="1" key="2">
    <citation type="journal article" date="2015" name="Data Brief">
        <title>Shoot transcriptome of the giant reed, Arundo donax.</title>
        <authorList>
            <person name="Barrero R.A."/>
            <person name="Guerrero F.D."/>
            <person name="Moolhuijzen P."/>
            <person name="Goolsby J.A."/>
            <person name="Tidwell J."/>
            <person name="Bellgard S.E."/>
            <person name="Bellgard M.I."/>
        </authorList>
    </citation>
    <scope>NUCLEOTIDE SEQUENCE</scope>
    <source>
        <tissue evidence="1">Shoot tissue taken approximately 20 cm above the soil surface</tissue>
    </source>
</reference>
<dbReference type="EMBL" id="GBRH01184091">
    <property type="protein sequence ID" value="JAE13805.1"/>
    <property type="molecule type" value="Transcribed_RNA"/>
</dbReference>
<protein>
    <submittedName>
        <fullName evidence="1">Uncharacterized protein</fullName>
    </submittedName>
</protein>
<sequence>MEQQKNDQDKNKMKTKKRVLTTKLQNLPRLIHSTQITHGSFLLI</sequence>
<name>A0A0A9FLC1_ARUDO</name>
<reference evidence="1" key="1">
    <citation type="submission" date="2014-09" db="EMBL/GenBank/DDBJ databases">
        <authorList>
            <person name="Magalhaes I.L.F."/>
            <person name="Oliveira U."/>
            <person name="Santos F.R."/>
            <person name="Vidigal T.H.D.A."/>
            <person name="Brescovit A.D."/>
            <person name="Santos A.J."/>
        </authorList>
    </citation>
    <scope>NUCLEOTIDE SEQUENCE</scope>
    <source>
        <tissue evidence="1">Shoot tissue taken approximately 20 cm above the soil surface</tissue>
    </source>
</reference>